<protein>
    <submittedName>
        <fullName evidence="1">Uncharacterized protein</fullName>
    </submittedName>
</protein>
<gene>
    <name evidence="1" type="ORF">I6N96_11190</name>
</gene>
<name>A0ABS4CJP4_9ENTE</name>
<dbReference type="RefSeq" id="WP_209557628.1">
    <property type="nucleotide sequence ID" value="NZ_JAEDXU010000005.1"/>
</dbReference>
<sequence length="74" mass="8742">MAIIQLFSINEIKKSGDKICWILSKFSSVNDFQIDFQKKYFDLKEWKKKPPRKAISLVLSACQKKFENTKIFPI</sequence>
<reference evidence="1 2" key="1">
    <citation type="submission" date="2020-12" db="EMBL/GenBank/DDBJ databases">
        <title>Vagococcus allomyrinae sp. nov. and Enterococcus lavae sp. nov., isolated from the larvae of Allomyrina dichotoma.</title>
        <authorList>
            <person name="Lee S.D."/>
        </authorList>
    </citation>
    <scope>NUCLEOTIDE SEQUENCE [LARGE SCALE GENOMIC DNA]</scope>
    <source>
        <strain evidence="1 2">BWM-S5</strain>
    </source>
</reference>
<evidence type="ECO:0000313" key="1">
    <source>
        <dbReference type="EMBL" id="MBP1046832.1"/>
    </source>
</evidence>
<proteinExistence type="predicted"/>
<dbReference type="EMBL" id="JAEDXU010000005">
    <property type="protein sequence ID" value="MBP1046832.1"/>
    <property type="molecule type" value="Genomic_DNA"/>
</dbReference>
<accession>A0ABS4CJP4</accession>
<comment type="caution">
    <text evidence="1">The sequence shown here is derived from an EMBL/GenBank/DDBJ whole genome shotgun (WGS) entry which is preliminary data.</text>
</comment>
<organism evidence="1 2">
    <name type="scientific">Enterococcus larvae</name>
    <dbReference type="NCBI Taxonomy" id="2794352"/>
    <lineage>
        <taxon>Bacteria</taxon>
        <taxon>Bacillati</taxon>
        <taxon>Bacillota</taxon>
        <taxon>Bacilli</taxon>
        <taxon>Lactobacillales</taxon>
        <taxon>Enterococcaceae</taxon>
        <taxon>Enterococcus</taxon>
    </lineage>
</organism>
<keyword evidence="2" id="KW-1185">Reference proteome</keyword>
<dbReference type="Proteomes" id="UP000673375">
    <property type="component" value="Unassembled WGS sequence"/>
</dbReference>
<evidence type="ECO:0000313" key="2">
    <source>
        <dbReference type="Proteomes" id="UP000673375"/>
    </source>
</evidence>